<keyword evidence="2" id="KW-0472">Membrane</keyword>
<evidence type="ECO:0000313" key="3">
    <source>
        <dbReference type="EMBL" id="GJS63639.1"/>
    </source>
</evidence>
<dbReference type="EMBL" id="BQNB010009446">
    <property type="protein sequence ID" value="GJS63639.1"/>
    <property type="molecule type" value="Genomic_DNA"/>
</dbReference>
<feature type="compositionally biased region" description="Basic and acidic residues" evidence="1">
    <location>
        <begin position="1"/>
        <end position="10"/>
    </location>
</feature>
<keyword evidence="2" id="KW-1133">Transmembrane helix</keyword>
<gene>
    <name evidence="3" type="ORF">Tco_0678203</name>
</gene>
<evidence type="ECO:0000256" key="2">
    <source>
        <dbReference type="SAM" id="Phobius"/>
    </source>
</evidence>
<feature type="transmembrane region" description="Helical" evidence="2">
    <location>
        <begin position="83"/>
        <end position="105"/>
    </location>
</feature>
<evidence type="ECO:0000256" key="1">
    <source>
        <dbReference type="SAM" id="MobiDB-lite"/>
    </source>
</evidence>
<sequence>MASPSREKGKAKALSYGSETSGCLDLNSVDITGQGRTKDTRAWCVDRQGVYKRPFALGSEVPEVAEGGSSSAERRQAEMGEHYVYICLFIVWTNYAGGVVCLRLGSFVGDTHTTGRVVLGVGLNASDVCGVFVF</sequence>
<organism evidence="3 4">
    <name type="scientific">Tanacetum coccineum</name>
    <dbReference type="NCBI Taxonomy" id="301880"/>
    <lineage>
        <taxon>Eukaryota</taxon>
        <taxon>Viridiplantae</taxon>
        <taxon>Streptophyta</taxon>
        <taxon>Embryophyta</taxon>
        <taxon>Tracheophyta</taxon>
        <taxon>Spermatophyta</taxon>
        <taxon>Magnoliopsida</taxon>
        <taxon>eudicotyledons</taxon>
        <taxon>Gunneridae</taxon>
        <taxon>Pentapetalae</taxon>
        <taxon>asterids</taxon>
        <taxon>campanulids</taxon>
        <taxon>Asterales</taxon>
        <taxon>Asteraceae</taxon>
        <taxon>Asteroideae</taxon>
        <taxon>Anthemideae</taxon>
        <taxon>Anthemidinae</taxon>
        <taxon>Tanacetum</taxon>
    </lineage>
</organism>
<comment type="caution">
    <text evidence="3">The sequence shown here is derived from an EMBL/GenBank/DDBJ whole genome shotgun (WGS) entry which is preliminary data.</text>
</comment>
<dbReference type="Proteomes" id="UP001151760">
    <property type="component" value="Unassembled WGS sequence"/>
</dbReference>
<keyword evidence="4" id="KW-1185">Reference proteome</keyword>
<evidence type="ECO:0000313" key="4">
    <source>
        <dbReference type="Proteomes" id="UP001151760"/>
    </source>
</evidence>
<accession>A0ABQ4XEE0</accession>
<keyword evidence="2" id="KW-0812">Transmembrane</keyword>
<reference evidence="3" key="2">
    <citation type="submission" date="2022-01" db="EMBL/GenBank/DDBJ databases">
        <authorList>
            <person name="Yamashiro T."/>
            <person name="Shiraishi A."/>
            <person name="Satake H."/>
            <person name="Nakayama K."/>
        </authorList>
    </citation>
    <scope>NUCLEOTIDE SEQUENCE</scope>
</reference>
<reference evidence="3" key="1">
    <citation type="journal article" date="2022" name="Int. J. Mol. Sci.">
        <title>Draft Genome of Tanacetum Coccineum: Genomic Comparison of Closely Related Tanacetum-Family Plants.</title>
        <authorList>
            <person name="Yamashiro T."/>
            <person name="Shiraishi A."/>
            <person name="Nakayama K."/>
            <person name="Satake H."/>
        </authorList>
    </citation>
    <scope>NUCLEOTIDE SEQUENCE</scope>
</reference>
<proteinExistence type="predicted"/>
<name>A0ABQ4XEE0_9ASTR</name>
<protein>
    <submittedName>
        <fullName evidence="3">Uncharacterized protein</fullName>
    </submittedName>
</protein>
<feature type="region of interest" description="Disordered" evidence="1">
    <location>
        <begin position="1"/>
        <end position="20"/>
    </location>
</feature>